<gene>
    <name evidence="2" type="ORF">VB798_01045</name>
</gene>
<protein>
    <recommendedName>
        <fullName evidence="4">Outer membrane protein beta-barrel domain-containing protein</fullName>
    </recommendedName>
</protein>
<evidence type="ECO:0000313" key="3">
    <source>
        <dbReference type="Proteomes" id="UP001302222"/>
    </source>
</evidence>
<sequence length="482" mass="54726">MNEQESEDIGKVFKNAIEEISMAPPNGVWESLRLLALQTQLARYKGFTKWISIYSSIITILLGGAIYLLLLKNSESPATKILYKNQLVNIHDYDTVFVDRVKYVYVKEKNDAISEDISSKNLTNTLEVSKGDNYSLQNQTIHNNLKVVADEQNFTLTNKDSKHSKNNIPPFGESANLINSNNESISLELVRIPLKKLDYKPINGYFNTLKIAYHQSNKPNPEVTIEKPEKPKIPLMNRIAVSAFYSPEYSNLTVYRSEPEAFNYGNEQIAQSNSYGLRASIDINPKLSILTGIEWANIQFASSIRKFPIQAESVNGQVSYLYKTVFGVATIPTEEMTTVPAIGNPITLESEDEHTVGFIRLPLSFQYNAFQWKLKKGGRNQRYLSLYGIGGISYNLPSHQKLNVEIYEADGHDFYTTLGNFNNTQSFWAYNLAFGASIDLTHNASFWIEPNYNKTIDSFVRDLPLKSYIHNLGAKFGLKWHF</sequence>
<name>A0ABU5SCY7_9BACT</name>
<evidence type="ECO:0000313" key="2">
    <source>
        <dbReference type="EMBL" id="MEA5425137.1"/>
    </source>
</evidence>
<evidence type="ECO:0000256" key="1">
    <source>
        <dbReference type="SAM" id="Phobius"/>
    </source>
</evidence>
<dbReference type="Proteomes" id="UP001302222">
    <property type="component" value="Unassembled WGS sequence"/>
</dbReference>
<keyword evidence="3" id="KW-1185">Reference proteome</keyword>
<accession>A0ABU5SCY7</accession>
<organism evidence="2 3">
    <name type="scientific">Arcicella lustrica</name>
    <dbReference type="NCBI Taxonomy" id="2984196"/>
    <lineage>
        <taxon>Bacteria</taxon>
        <taxon>Pseudomonadati</taxon>
        <taxon>Bacteroidota</taxon>
        <taxon>Cytophagia</taxon>
        <taxon>Cytophagales</taxon>
        <taxon>Flectobacillaceae</taxon>
        <taxon>Arcicella</taxon>
    </lineage>
</organism>
<evidence type="ECO:0008006" key="4">
    <source>
        <dbReference type="Google" id="ProtNLM"/>
    </source>
</evidence>
<keyword evidence="1" id="KW-0812">Transmembrane</keyword>
<keyword evidence="1" id="KW-1133">Transmembrane helix</keyword>
<dbReference type="EMBL" id="JAYGIM010000001">
    <property type="protein sequence ID" value="MEA5425137.1"/>
    <property type="molecule type" value="Genomic_DNA"/>
</dbReference>
<proteinExistence type="predicted"/>
<dbReference type="RefSeq" id="WP_323255045.1">
    <property type="nucleotide sequence ID" value="NZ_JAYGIM010000001.1"/>
</dbReference>
<comment type="caution">
    <text evidence="2">The sequence shown here is derived from an EMBL/GenBank/DDBJ whole genome shotgun (WGS) entry which is preliminary data.</text>
</comment>
<feature type="transmembrane region" description="Helical" evidence="1">
    <location>
        <begin position="51"/>
        <end position="70"/>
    </location>
</feature>
<reference evidence="2 3" key="1">
    <citation type="submission" date="2023-12" db="EMBL/GenBank/DDBJ databases">
        <title>Novel species of the genus Arcicella isolated from rivers.</title>
        <authorList>
            <person name="Lu H."/>
        </authorList>
    </citation>
    <scope>NUCLEOTIDE SEQUENCE [LARGE SCALE GENOMIC DNA]</scope>
    <source>
        <strain evidence="2 3">DC25W</strain>
    </source>
</reference>
<keyword evidence="1" id="KW-0472">Membrane</keyword>